<dbReference type="AlphaFoldDB" id="A0A1F6BE00"/>
<keyword evidence="1" id="KW-1133">Transmembrane helix</keyword>
<evidence type="ECO:0000313" key="2">
    <source>
        <dbReference type="EMBL" id="OGG35120.1"/>
    </source>
</evidence>
<evidence type="ECO:0000313" key="3">
    <source>
        <dbReference type="Proteomes" id="UP000176186"/>
    </source>
</evidence>
<keyword evidence="1" id="KW-0472">Membrane</keyword>
<feature type="transmembrane region" description="Helical" evidence="1">
    <location>
        <begin position="72"/>
        <end position="105"/>
    </location>
</feature>
<feature type="transmembrane region" description="Helical" evidence="1">
    <location>
        <begin position="34"/>
        <end position="52"/>
    </location>
</feature>
<sequence length="176" mass="19934">MTHRLATIISRVFDPFLMLAVVFVVILSGSPAFVPAFFVMVVLPLVLFIFAWKTRRVSNWDVSDRRQRPKILWTLVGIETMGTIAFQLWPVIPIIIVITVFTVITHFWKISGHAMAAALATGTLVAHYGFVWWPVLLVVGVVAWARVVRRDHTLAQVIAGALYSWIVLFVLNNYFV</sequence>
<organism evidence="2 3">
    <name type="scientific">Candidatus Gottesmanbacteria bacterium RIFOXYB1_FULL_47_11</name>
    <dbReference type="NCBI Taxonomy" id="1798401"/>
    <lineage>
        <taxon>Bacteria</taxon>
        <taxon>Candidatus Gottesmaniibacteriota</taxon>
    </lineage>
</organism>
<protein>
    <submittedName>
        <fullName evidence="2">Uncharacterized protein</fullName>
    </submittedName>
</protein>
<dbReference type="STRING" id="1798401.A2363_01295"/>
<feature type="transmembrane region" description="Helical" evidence="1">
    <location>
        <begin position="125"/>
        <end position="145"/>
    </location>
</feature>
<keyword evidence="1" id="KW-0812">Transmembrane</keyword>
<accession>A0A1F6BE00</accession>
<dbReference type="Proteomes" id="UP000176186">
    <property type="component" value="Unassembled WGS sequence"/>
</dbReference>
<comment type="caution">
    <text evidence="2">The sequence shown here is derived from an EMBL/GenBank/DDBJ whole genome shotgun (WGS) entry which is preliminary data.</text>
</comment>
<proteinExistence type="predicted"/>
<feature type="transmembrane region" description="Helical" evidence="1">
    <location>
        <begin position="157"/>
        <end position="175"/>
    </location>
</feature>
<feature type="transmembrane region" description="Helical" evidence="1">
    <location>
        <begin position="12"/>
        <end position="28"/>
    </location>
</feature>
<dbReference type="CDD" id="cd01610">
    <property type="entry name" value="PAP2_like"/>
    <property type="match status" value="1"/>
</dbReference>
<gene>
    <name evidence="2" type="ORF">A2363_01295</name>
</gene>
<dbReference type="EMBL" id="MFKE01000018">
    <property type="protein sequence ID" value="OGG35120.1"/>
    <property type="molecule type" value="Genomic_DNA"/>
</dbReference>
<evidence type="ECO:0000256" key="1">
    <source>
        <dbReference type="SAM" id="Phobius"/>
    </source>
</evidence>
<name>A0A1F6BE00_9BACT</name>
<reference evidence="2 3" key="1">
    <citation type="journal article" date="2016" name="Nat. Commun.">
        <title>Thousands of microbial genomes shed light on interconnected biogeochemical processes in an aquifer system.</title>
        <authorList>
            <person name="Anantharaman K."/>
            <person name="Brown C.T."/>
            <person name="Hug L.A."/>
            <person name="Sharon I."/>
            <person name="Castelle C.J."/>
            <person name="Probst A.J."/>
            <person name="Thomas B.C."/>
            <person name="Singh A."/>
            <person name="Wilkins M.J."/>
            <person name="Karaoz U."/>
            <person name="Brodie E.L."/>
            <person name="Williams K.H."/>
            <person name="Hubbard S.S."/>
            <person name="Banfield J.F."/>
        </authorList>
    </citation>
    <scope>NUCLEOTIDE SEQUENCE [LARGE SCALE GENOMIC DNA]</scope>
</reference>